<keyword evidence="2" id="KW-1185">Reference proteome</keyword>
<dbReference type="Pfam" id="PF13155">
    <property type="entry name" value="Toprim_2"/>
    <property type="match status" value="1"/>
</dbReference>
<dbReference type="OrthoDB" id="1032058at2"/>
<evidence type="ECO:0000313" key="2">
    <source>
        <dbReference type="Proteomes" id="UP000009309"/>
    </source>
</evidence>
<reference evidence="1 2" key="1">
    <citation type="journal article" date="2012" name="J. Bacteriol.">
        <title>Genome Sequence of the Filamentous Bacterium Fibrisoma limi BUZ 3T.</title>
        <authorList>
            <person name="Filippini M."/>
            <person name="Qi W."/>
            <person name="Jaenicke S."/>
            <person name="Goesmann A."/>
            <person name="Smits T.H."/>
            <person name="Bagheri H.C."/>
        </authorList>
    </citation>
    <scope>NUCLEOTIDE SEQUENCE [LARGE SCALE GENOMIC DNA]</scope>
    <source>
        <strain evidence="2">BUZ 3T</strain>
        <plasmid evidence="1 2">pFLIM01</plasmid>
    </source>
</reference>
<dbReference type="AlphaFoldDB" id="I2GTY2"/>
<keyword evidence="1" id="KW-0614">Plasmid</keyword>
<proteinExistence type="predicted"/>
<dbReference type="Proteomes" id="UP000009309">
    <property type="component" value="Plasmid pFLIM01"/>
</dbReference>
<name>I2GTY2_9BACT</name>
<accession>I2GTY2</accession>
<evidence type="ECO:0000313" key="1">
    <source>
        <dbReference type="EMBL" id="CCH57583.1"/>
    </source>
</evidence>
<dbReference type="EMBL" id="HE805916">
    <property type="protein sequence ID" value="CCH57583.1"/>
    <property type="molecule type" value="Genomic_DNA"/>
</dbReference>
<geneLocation type="plasmid" evidence="1 2">
    <name>pFLIM01</name>
</geneLocation>
<dbReference type="Gene3D" id="3.40.1360.10">
    <property type="match status" value="1"/>
</dbReference>
<protein>
    <recommendedName>
        <fullName evidence="3">Toprim domain-containing protein</fullName>
    </recommendedName>
</protein>
<dbReference type="RefSeq" id="WP_015056918.1">
    <property type="nucleotide sequence ID" value="NC_019017.1"/>
</dbReference>
<evidence type="ECO:0008006" key="3">
    <source>
        <dbReference type="Google" id="ProtNLM"/>
    </source>
</evidence>
<sequence length="542" mass="60836">MPTYNQPSFQDYRSQISIIELALHAGYEWQPKKGKTMPVLYNQAFDDHIVIKNPNDPANQVYFKTGSYSDRGTLINFISNRLTSCFSQYNNPNRTPAQCINDVLKDYLGIVPEQKQTVKKLENFIHTSYKEASNEKEFSLEHYKLSQLPAKNYLTQERHILPDLLTSAQFSGTVATQRVYFDEGKPVSLAGNEQPPNGERVLENIAFPYIPGDGEAINGLELRTSTFKSHAVGSDRRNGVWISNANETPTERLVVGESAIDLLSFRQLELSTGLHPQTDSRYASIGGSLSLDNLTTLERFMNKSTQLVFGFDNDDKGARYALTALTALSKDSLALTQASQQGYVALQVSSPTLQRVFSALIEEHNQTMKTYMPETAGELSADIKKNMFHWRGDTKVPTLEIPINTAILNTVNNHLIQHGQFSRSVAIARPRGKDFNEDLKAEQLRQVKRPILIINQEKGQVVGRFASEEAARLYIEKDLPKKALPVGTELQIVKAGPNQLRPIPLGEVRLTPAGIEKNFAENFKTQANRQRLEPNLGNEQRI</sequence>
<gene>
    <name evidence="1" type="ORF">BN8_p06772</name>
</gene>
<organism evidence="1 2">
    <name type="scientific">Fibrisoma limi BUZ 3</name>
    <dbReference type="NCBI Taxonomy" id="1185876"/>
    <lineage>
        <taxon>Bacteria</taxon>
        <taxon>Pseudomonadati</taxon>
        <taxon>Bacteroidota</taxon>
        <taxon>Cytophagia</taxon>
        <taxon>Cytophagales</taxon>
        <taxon>Spirosomataceae</taxon>
        <taxon>Fibrisoma</taxon>
    </lineage>
</organism>